<dbReference type="InterPro" id="IPR006464">
    <property type="entry name" value="AcTrfase_RimI/Ard1"/>
</dbReference>
<dbReference type="STRING" id="263852.SAMN02745116_00318"/>
<dbReference type="RefSeq" id="WP_078806283.1">
    <property type="nucleotide sequence ID" value="NZ_FUXI01000003.1"/>
</dbReference>
<dbReference type="EC" id="2.3.1.266" evidence="3"/>
<protein>
    <recommendedName>
        <fullName evidence="3">[Ribosomal protein bS18]-alanine N-acetyltransferase</fullName>
        <ecNumber evidence="3">2.3.1.266</ecNumber>
    </recommendedName>
</protein>
<dbReference type="SUPFAM" id="SSF55729">
    <property type="entry name" value="Acyl-CoA N-acyltransferases (Nat)"/>
    <property type="match status" value="1"/>
</dbReference>
<dbReference type="AlphaFoldDB" id="A0A1T4KPH7"/>
<dbReference type="GO" id="GO:0008999">
    <property type="term" value="F:protein-N-terminal-alanine acetyltransferase activity"/>
    <property type="evidence" value="ECO:0007669"/>
    <property type="project" value="UniProtKB-EC"/>
</dbReference>
<comment type="subcellular location">
    <subcellularLocation>
        <location evidence="3">Cytoplasm</location>
    </subcellularLocation>
</comment>
<keyword evidence="2" id="KW-0012">Acyltransferase</keyword>
<evidence type="ECO:0000313" key="6">
    <source>
        <dbReference type="Proteomes" id="UP000190328"/>
    </source>
</evidence>
<keyword evidence="1 5" id="KW-0808">Transferase</keyword>
<name>A0A1T4KPH7_9ENTE</name>
<organism evidence="5 6">
    <name type="scientific">Pilibacter termitis</name>
    <dbReference type="NCBI Taxonomy" id="263852"/>
    <lineage>
        <taxon>Bacteria</taxon>
        <taxon>Bacillati</taxon>
        <taxon>Bacillota</taxon>
        <taxon>Bacilli</taxon>
        <taxon>Lactobacillales</taxon>
        <taxon>Enterococcaceae</taxon>
        <taxon>Pilibacter</taxon>
    </lineage>
</organism>
<evidence type="ECO:0000259" key="4">
    <source>
        <dbReference type="PROSITE" id="PS51186"/>
    </source>
</evidence>
<evidence type="ECO:0000256" key="3">
    <source>
        <dbReference type="RuleBase" id="RU363094"/>
    </source>
</evidence>
<evidence type="ECO:0000256" key="1">
    <source>
        <dbReference type="ARBA" id="ARBA00022679"/>
    </source>
</evidence>
<dbReference type="PANTHER" id="PTHR43800">
    <property type="entry name" value="PEPTIDYL-LYSINE N-ACETYLTRANSFERASE YJAB"/>
    <property type="match status" value="1"/>
</dbReference>
<comment type="function">
    <text evidence="3">Acetylates the N-terminal alanine of ribosomal protein bS18.</text>
</comment>
<dbReference type="InterPro" id="IPR000182">
    <property type="entry name" value="GNAT_dom"/>
</dbReference>
<evidence type="ECO:0000313" key="5">
    <source>
        <dbReference type="EMBL" id="SJZ44294.1"/>
    </source>
</evidence>
<dbReference type="NCBIfam" id="TIGR01575">
    <property type="entry name" value="rimI"/>
    <property type="match status" value="1"/>
</dbReference>
<dbReference type="Pfam" id="PF00583">
    <property type="entry name" value="Acetyltransf_1"/>
    <property type="match status" value="1"/>
</dbReference>
<dbReference type="PANTHER" id="PTHR43800:SF1">
    <property type="entry name" value="PEPTIDYL-LYSINE N-ACETYLTRANSFERASE YJAB"/>
    <property type="match status" value="1"/>
</dbReference>
<dbReference type="EMBL" id="FUXI01000003">
    <property type="protein sequence ID" value="SJZ44294.1"/>
    <property type="molecule type" value="Genomic_DNA"/>
</dbReference>
<accession>A0A1T4KPH7</accession>
<evidence type="ECO:0000256" key="2">
    <source>
        <dbReference type="ARBA" id="ARBA00023315"/>
    </source>
</evidence>
<comment type="similarity">
    <text evidence="3">Belongs to the acetyltransferase family. RimI subfamily.</text>
</comment>
<dbReference type="Proteomes" id="UP000190328">
    <property type="component" value="Unassembled WGS sequence"/>
</dbReference>
<dbReference type="GO" id="GO:0005737">
    <property type="term" value="C:cytoplasm"/>
    <property type="evidence" value="ECO:0007669"/>
    <property type="project" value="UniProtKB-SubCell"/>
</dbReference>
<dbReference type="Gene3D" id="3.40.630.30">
    <property type="match status" value="1"/>
</dbReference>
<dbReference type="OrthoDB" id="9794566at2"/>
<gene>
    <name evidence="5" type="ORF">SAMN02745116_00318</name>
</gene>
<feature type="domain" description="N-acetyltransferase" evidence="4">
    <location>
        <begin position="1"/>
        <end position="150"/>
    </location>
</feature>
<comment type="catalytic activity">
    <reaction evidence="3">
        <text>N-terminal L-alanyl-[ribosomal protein bS18] + acetyl-CoA = N-terminal N(alpha)-acetyl-L-alanyl-[ribosomal protein bS18] + CoA + H(+)</text>
        <dbReference type="Rhea" id="RHEA:43756"/>
        <dbReference type="Rhea" id="RHEA-COMP:10676"/>
        <dbReference type="Rhea" id="RHEA-COMP:10677"/>
        <dbReference type="ChEBI" id="CHEBI:15378"/>
        <dbReference type="ChEBI" id="CHEBI:57287"/>
        <dbReference type="ChEBI" id="CHEBI:57288"/>
        <dbReference type="ChEBI" id="CHEBI:64718"/>
        <dbReference type="ChEBI" id="CHEBI:83683"/>
        <dbReference type="EC" id="2.3.1.266"/>
    </reaction>
</comment>
<dbReference type="InterPro" id="IPR016181">
    <property type="entry name" value="Acyl_CoA_acyltransferase"/>
</dbReference>
<keyword evidence="6" id="KW-1185">Reference proteome</keyword>
<reference evidence="5 6" key="1">
    <citation type="submission" date="2017-02" db="EMBL/GenBank/DDBJ databases">
        <authorList>
            <person name="Peterson S.W."/>
        </authorList>
    </citation>
    <scope>NUCLEOTIDE SEQUENCE [LARGE SCALE GENOMIC DNA]</scope>
    <source>
        <strain evidence="5 6">ATCC BAA-1030</strain>
    </source>
</reference>
<proteinExistence type="inferred from homology"/>
<keyword evidence="3" id="KW-0963">Cytoplasm</keyword>
<dbReference type="CDD" id="cd04301">
    <property type="entry name" value="NAT_SF"/>
    <property type="match status" value="1"/>
</dbReference>
<dbReference type="PROSITE" id="PS51186">
    <property type="entry name" value="GNAT"/>
    <property type="match status" value="1"/>
</dbReference>
<sequence length="150" mass="17499">MIISLDESNLTKEFLAEKIYNLANESFATASPYTKEQFLHSFKYETYLLYMDKEEILGFLSYTKVLDEAEVVNIAVLNQAKSKGIGKQLLHVLYNELKNEQAVLLFLEVRESNEIARVFYEKEGFIKISERKNYYHSPVENAIVMQKKLL</sequence>